<feature type="non-terminal residue" evidence="2">
    <location>
        <position position="1"/>
    </location>
</feature>
<accession>A0A921RK75</accession>
<reference evidence="2" key="1">
    <citation type="journal article" date="2019" name="BMC Genomics">
        <title>A new reference genome for Sorghum bicolor reveals high levels of sequence similarity between sweet and grain genotypes: implications for the genetics of sugar metabolism.</title>
        <authorList>
            <person name="Cooper E.A."/>
            <person name="Brenton Z.W."/>
            <person name="Flinn B.S."/>
            <person name="Jenkins J."/>
            <person name="Shu S."/>
            <person name="Flowers D."/>
            <person name="Luo F."/>
            <person name="Wang Y."/>
            <person name="Xia P."/>
            <person name="Barry K."/>
            <person name="Daum C."/>
            <person name="Lipzen A."/>
            <person name="Yoshinaga Y."/>
            <person name="Schmutz J."/>
            <person name="Saski C."/>
            <person name="Vermerris W."/>
            <person name="Kresovich S."/>
        </authorList>
    </citation>
    <scope>NUCLEOTIDE SEQUENCE</scope>
</reference>
<dbReference type="Proteomes" id="UP000807115">
    <property type="component" value="Chromosome 3"/>
</dbReference>
<organism evidence="2 3">
    <name type="scientific">Sorghum bicolor</name>
    <name type="common">Sorghum</name>
    <name type="synonym">Sorghum vulgare</name>
    <dbReference type="NCBI Taxonomy" id="4558"/>
    <lineage>
        <taxon>Eukaryota</taxon>
        <taxon>Viridiplantae</taxon>
        <taxon>Streptophyta</taxon>
        <taxon>Embryophyta</taxon>
        <taxon>Tracheophyta</taxon>
        <taxon>Spermatophyta</taxon>
        <taxon>Magnoliopsida</taxon>
        <taxon>Liliopsida</taxon>
        <taxon>Poales</taxon>
        <taxon>Poaceae</taxon>
        <taxon>PACMAD clade</taxon>
        <taxon>Panicoideae</taxon>
        <taxon>Andropogonodae</taxon>
        <taxon>Andropogoneae</taxon>
        <taxon>Sorghinae</taxon>
        <taxon>Sorghum</taxon>
    </lineage>
</organism>
<sequence length="453" mass="49569">HLPPPPPPPPAATSPAISLSAGTSDDDDDDATISLSAGTFEADATSAIPAATAKLLATIKAVEKSVNFKRDTAAAYIEENNFEGLETYVVGFLTSVQGTEQHHHPGILCALYRAQISYLVREGRIRDAEAVFNEKVKPLLDNEDHLYKPKNLKVQVGNAEKRVELDVDILSLLLDYFGLYFPSTLMPHIERKASVFDFVGKRDVGGVEETHCLACRWVLPQGMSAGKLIKHYTDDAKVKHCFHVTEWMLSYLDTIKTEEGAGLVRNPFGKSVPEATVKAPEKRKRKPELQLSAGNLIMNELLLDGFLDLHSVICKFPFYLLKEQEESAKDAASKARKALSDMQSATNDILCLAFRSVNFYEPLDPTVFLSKFTVLATSGPKLLLLMFSLQHSKTKSMVQSLCHKLTDVEKMIVMAKVTGLKRGNVVVSAEGSSTHADTSTGSSATPPSMTSIS</sequence>
<proteinExistence type="predicted"/>
<evidence type="ECO:0000313" key="3">
    <source>
        <dbReference type="Proteomes" id="UP000807115"/>
    </source>
</evidence>
<gene>
    <name evidence="2" type="ORF">BDA96_03G419400</name>
</gene>
<reference evidence="2" key="2">
    <citation type="submission" date="2020-10" db="EMBL/GenBank/DDBJ databases">
        <authorList>
            <person name="Cooper E.A."/>
            <person name="Brenton Z.W."/>
            <person name="Flinn B.S."/>
            <person name="Jenkins J."/>
            <person name="Shu S."/>
            <person name="Flowers D."/>
            <person name="Luo F."/>
            <person name="Wang Y."/>
            <person name="Xia P."/>
            <person name="Barry K."/>
            <person name="Daum C."/>
            <person name="Lipzen A."/>
            <person name="Yoshinaga Y."/>
            <person name="Schmutz J."/>
            <person name="Saski C."/>
            <person name="Vermerris W."/>
            <person name="Kresovich S."/>
        </authorList>
    </citation>
    <scope>NUCLEOTIDE SEQUENCE</scope>
</reference>
<feature type="region of interest" description="Disordered" evidence="1">
    <location>
        <begin position="430"/>
        <end position="453"/>
    </location>
</feature>
<protein>
    <submittedName>
        <fullName evidence="2">Uncharacterized protein</fullName>
    </submittedName>
</protein>
<name>A0A921RK75_SORBI</name>
<evidence type="ECO:0000256" key="1">
    <source>
        <dbReference type="SAM" id="MobiDB-lite"/>
    </source>
</evidence>
<dbReference type="AlphaFoldDB" id="A0A921RK75"/>
<evidence type="ECO:0000313" key="2">
    <source>
        <dbReference type="EMBL" id="KAG0540555.1"/>
    </source>
</evidence>
<feature type="region of interest" description="Disordered" evidence="1">
    <location>
        <begin position="1"/>
        <end position="30"/>
    </location>
</feature>
<comment type="caution">
    <text evidence="2">The sequence shown here is derived from an EMBL/GenBank/DDBJ whole genome shotgun (WGS) entry which is preliminary data.</text>
</comment>
<feature type="compositionally biased region" description="Pro residues" evidence="1">
    <location>
        <begin position="1"/>
        <end position="12"/>
    </location>
</feature>
<dbReference type="EMBL" id="CM027682">
    <property type="protein sequence ID" value="KAG0540555.1"/>
    <property type="molecule type" value="Genomic_DNA"/>
</dbReference>